<dbReference type="InterPro" id="IPR014951">
    <property type="entry name" value="DUF1822"/>
</dbReference>
<dbReference type="RefSeq" id="WP_413268465.1">
    <property type="nucleotide sequence ID" value="NZ_JBHFNQ010000003.1"/>
</dbReference>
<comment type="caution">
    <text evidence="1">The sequence shown here is derived from an EMBL/GenBank/DDBJ whole genome shotgun (WGS) entry which is preliminary data.</text>
</comment>
<name>A0ABV4WXQ1_9CYAN</name>
<protein>
    <submittedName>
        <fullName evidence="1">DUF1822 family protein</fullName>
    </submittedName>
</protein>
<dbReference type="Proteomes" id="UP001576774">
    <property type="component" value="Unassembled WGS sequence"/>
</dbReference>
<organism evidence="1 2">
    <name type="scientific">Floridaenema aerugineum BLCC-F46</name>
    <dbReference type="NCBI Taxonomy" id="3153654"/>
    <lineage>
        <taxon>Bacteria</taxon>
        <taxon>Bacillati</taxon>
        <taxon>Cyanobacteriota</taxon>
        <taxon>Cyanophyceae</taxon>
        <taxon>Oscillatoriophycideae</taxon>
        <taxon>Aerosakkonematales</taxon>
        <taxon>Aerosakkonemataceae</taxon>
        <taxon>Floridanema</taxon>
        <taxon>Floridanema aerugineum</taxon>
    </lineage>
</organism>
<evidence type="ECO:0000313" key="1">
    <source>
        <dbReference type="EMBL" id="MFB2875298.1"/>
    </source>
</evidence>
<dbReference type="Pfam" id="PF08852">
    <property type="entry name" value="DUF1822"/>
    <property type="match status" value="1"/>
</dbReference>
<sequence length="264" mass="29771">MNNTEILPLAVPLGRESHTLARELAARAMQLTTLGDKHQIGKRVFLNILAVYAVDSYLRWQGYEPNFSQSDSADPILCSRWDVADLMLPGIGKLECRPIWEGETVLIIPSEATEDRIGYFAVQFGEHLERAKLLGFAPMVDASNPPTFVPIANLQTLDYLIDYLYRLEVANQFLQGDDLVAVRVREVMANNQISEIAAQLERIWRIELDSERPYAIKDILAGTATGVATEREFVTDDETDIELLELAESLIEKLSEIWSNTDFI</sequence>
<accession>A0ABV4WXQ1</accession>
<dbReference type="EMBL" id="JBHFNQ010000003">
    <property type="protein sequence ID" value="MFB2875298.1"/>
    <property type="molecule type" value="Genomic_DNA"/>
</dbReference>
<reference evidence="1 2" key="1">
    <citation type="submission" date="2024-09" db="EMBL/GenBank/DDBJ databases">
        <title>Floridaenema gen nov. (Aerosakkonemataceae, Aerosakkonematales ord. nov., Cyanobacteria) from benthic tropical and subtropical fresh waters, with the description of four new species.</title>
        <authorList>
            <person name="Moretto J.A."/>
            <person name="Berthold D.E."/>
            <person name="Lefler F.W."/>
            <person name="Huang I.-S."/>
            <person name="Laughinghouse H. IV."/>
        </authorList>
    </citation>
    <scope>NUCLEOTIDE SEQUENCE [LARGE SCALE GENOMIC DNA]</scope>
    <source>
        <strain evidence="1 2">BLCC-F46</strain>
    </source>
</reference>
<evidence type="ECO:0000313" key="2">
    <source>
        <dbReference type="Proteomes" id="UP001576774"/>
    </source>
</evidence>
<proteinExistence type="predicted"/>
<gene>
    <name evidence="1" type="ORF">ACE1CC_00235</name>
</gene>
<keyword evidence="2" id="KW-1185">Reference proteome</keyword>